<dbReference type="AlphaFoldDB" id="A0A926XWY1"/>
<dbReference type="InterPro" id="IPR039418">
    <property type="entry name" value="LexA-like"/>
</dbReference>
<evidence type="ECO:0000313" key="5">
    <source>
        <dbReference type="EMBL" id="MBD2702308.1"/>
    </source>
</evidence>
<proteinExistence type="predicted"/>
<name>A0A926XWY1_9BACT</name>
<dbReference type="CDD" id="cd06529">
    <property type="entry name" value="S24_LexA-like"/>
    <property type="match status" value="1"/>
</dbReference>
<keyword evidence="1" id="KW-0805">Transcription regulation</keyword>
<dbReference type="InterPro" id="IPR036286">
    <property type="entry name" value="LexA/Signal_pep-like_sf"/>
</dbReference>
<accession>A0A926XWY1</accession>
<dbReference type="GO" id="GO:0003677">
    <property type="term" value="F:DNA binding"/>
    <property type="evidence" value="ECO:0007669"/>
    <property type="project" value="UniProtKB-KW"/>
</dbReference>
<evidence type="ECO:0000256" key="3">
    <source>
        <dbReference type="ARBA" id="ARBA00023163"/>
    </source>
</evidence>
<keyword evidence="3" id="KW-0804">Transcription</keyword>
<protein>
    <submittedName>
        <fullName evidence="5">S24 family peptidase</fullName>
    </submittedName>
</protein>
<keyword evidence="2" id="KW-0238">DNA-binding</keyword>
<organism evidence="5 6">
    <name type="scientific">Spirosoma profusum</name>
    <dbReference type="NCBI Taxonomy" id="2771354"/>
    <lineage>
        <taxon>Bacteria</taxon>
        <taxon>Pseudomonadati</taxon>
        <taxon>Bacteroidota</taxon>
        <taxon>Cytophagia</taxon>
        <taxon>Cytophagales</taxon>
        <taxon>Cytophagaceae</taxon>
        <taxon>Spirosoma</taxon>
    </lineage>
</organism>
<dbReference type="Gene3D" id="2.10.109.10">
    <property type="entry name" value="Umud Fragment, subunit A"/>
    <property type="match status" value="1"/>
</dbReference>
<comment type="caution">
    <text evidence="5">The sequence shown here is derived from an EMBL/GenBank/DDBJ whole genome shotgun (WGS) entry which is preliminary data.</text>
</comment>
<dbReference type="Pfam" id="PF00717">
    <property type="entry name" value="Peptidase_S24"/>
    <property type="match status" value="1"/>
</dbReference>
<dbReference type="PANTHER" id="PTHR40661:SF3">
    <property type="entry name" value="FELS-1 PROPHAGE TRANSCRIPTIONAL REGULATOR"/>
    <property type="match status" value="1"/>
</dbReference>
<reference evidence="5" key="1">
    <citation type="submission" date="2020-09" db="EMBL/GenBank/DDBJ databases">
        <authorList>
            <person name="Kim M.K."/>
        </authorList>
    </citation>
    <scope>NUCLEOTIDE SEQUENCE</scope>
    <source>
        <strain evidence="5">BT702</strain>
    </source>
</reference>
<dbReference type="EMBL" id="JACWZY010000014">
    <property type="protein sequence ID" value="MBD2702308.1"/>
    <property type="molecule type" value="Genomic_DNA"/>
</dbReference>
<dbReference type="Proteomes" id="UP000598820">
    <property type="component" value="Unassembled WGS sequence"/>
</dbReference>
<dbReference type="PANTHER" id="PTHR40661">
    <property type="match status" value="1"/>
</dbReference>
<dbReference type="SUPFAM" id="SSF51306">
    <property type="entry name" value="LexA/Signal peptidase"/>
    <property type="match status" value="1"/>
</dbReference>
<evidence type="ECO:0000259" key="4">
    <source>
        <dbReference type="Pfam" id="PF00717"/>
    </source>
</evidence>
<evidence type="ECO:0000256" key="2">
    <source>
        <dbReference type="ARBA" id="ARBA00023125"/>
    </source>
</evidence>
<feature type="domain" description="Peptidase S24/S26A/S26B/S26C" evidence="4">
    <location>
        <begin position="106"/>
        <end position="218"/>
    </location>
</feature>
<gene>
    <name evidence="5" type="ORF">IC229_16785</name>
</gene>
<dbReference type="InterPro" id="IPR015927">
    <property type="entry name" value="Peptidase_S24_S26A/B/C"/>
</dbReference>
<evidence type="ECO:0000256" key="1">
    <source>
        <dbReference type="ARBA" id="ARBA00023015"/>
    </source>
</evidence>
<keyword evidence="6" id="KW-1185">Reference proteome</keyword>
<evidence type="ECO:0000313" key="6">
    <source>
        <dbReference type="Proteomes" id="UP000598820"/>
    </source>
</evidence>
<sequence length="233" mass="27139">MTPYQRLEKIAELEERTVNQIVELSGRHPSIVSAIRTGKKSLSQDLADAIELKWKYRSEWILSGQGDMKETEYQSNGVVKPVNLRPIRIAQSFDLVPILKTPLYARAGFGYTAYLNRPPEEQEWESIPFDRLYPGIPPEDHTIVTINGDSMEPRLEAGWEMLAYKTANNEFPRIGKIVMLDYKDELIIKTLVEINIQKRTITVQSYNNKETREIPMDEIRRVFHVYDHWKAFL</sequence>